<dbReference type="AlphaFoldDB" id="A0AAD5NCY6"/>
<dbReference type="Proteomes" id="UP001196413">
    <property type="component" value="Unassembled WGS sequence"/>
</dbReference>
<accession>A0AAD5NCY6</accession>
<evidence type="ECO:0000256" key="1">
    <source>
        <dbReference type="SAM" id="MobiDB-lite"/>
    </source>
</evidence>
<protein>
    <submittedName>
        <fullName evidence="3">Uncharacterized protein</fullName>
    </submittedName>
</protein>
<proteinExistence type="predicted"/>
<organism evidence="3 4">
    <name type="scientific">Parelaphostrongylus tenuis</name>
    <name type="common">Meningeal worm</name>
    <dbReference type="NCBI Taxonomy" id="148309"/>
    <lineage>
        <taxon>Eukaryota</taxon>
        <taxon>Metazoa</taxon>
        <taxon>Ecdysozoa</taxon>
        <taxon>Nematoda</taxon>
        <taxon>Chromadorea</taxon>
        <taxon>Rhabditida</taxon>
        <taxon>Rhabditina</taxon>
        <taxon>Rhabditomorpha</taxon>
        <taxon>Strongyloidea</taxon>
        <taxon>Metastrongylidae</taxon>
        <taxon>Parelaphostrongylus</taxon>
    </lineage>
</organism>
<comment type="caution">
    <text evidence="3">The sequence shown here is derived from an EMBL/GenBank/DDBJ whole genome shotgun (WGS) entry which is preliminary data.</text>
</comment>
<evidence type="ECO:0000313" key="3">
    <source>
        <dbReference type="EMBL" id="KAJ1364574.1"/>
    </source>
</evidence>
<keyword evidence="2" id="KW-1133">Transmembrane helix</keyword>
<dbReference type="EMBL" id="JAHQIW010005005">
    <property type="protein sequence ID" value="KAJ1364574.1"/>
    <property type="molecule type" value="Genomic_DNA"/>
</dbReference>
<reference evidence="3" key="1">
    <citation type="submission" date="2021-06" db="EMBL/GenBank/DDBJ databases">
        <title>Parelaphostrongylus tenuis whole genome reference sequence.</title>
        <authorList>
            <person name="Garwood T.J."/>
            <person name="Larsen P.A."/>
            <person name="Fountain-Jones N.M."/>
            <person name="Garbe J.R."/>
            <person name="Macchietto M.G."/>
            <person name="Kania S.A."/>
            <person name="Gerhold R.W."/>
            <person name="Richards J.E."/>
            <person name="Wolf T.M."/>
        </authorList>
    </citation>
    <scope>NUCLEOTIDE SEQUENCE</scope>
    <source>
        <strain evidence="3">MNPRO001-30</strain>
        <tissue evidence="3">Meninges</tissue>
    </source>
</reference>
<keyword evidence="2" id="KW-0812">Transmembrane</keyword>
<feature type="compositionally biased region" description="Low complexity" evidence="1">
    <location>
        <begin position="32"/>
        <end position="41"/>
    </location>
</feature>
<keyword evidence="2" id="KW-0472">Membrane</keyword>
<name>A0AAD5NCY6_PARTN</name>
<feature type="transmembrane region" description="Helical" evidence="2">
    <location>
        <begin position="228"/>
        <end position="251"/>
    </location>
</feature>
<feature type="compositionally biased region" description="Low complexity" evidence="1">
    <location>
        <begin position="132"/>
        <end position="143"/>
    </location>
</feature>
<evidence type="ECO:0000313" key="4">
    <source>
        <dbReference type="Proteomes" id="UP001196413"/>
    </source>
</evidence>
<feature type="compositionally biased region" description="Low complexity" evidence="1">
    <location>
        <begin position="95"/>
        <end position="104"/>
    </location>
</feature>
<gene>
    <name evidence="3" type="ORF">KIN20_024696</name>
</gene>
<feature type="compositionally biased region" description="Polar residues" evidence="1">
    <location>
        <begin position="57"/>
        <end position="71"/>
    </location>
</feature>
<feature type="compositionally biased region" description="Polar residues" evidence="1">
    <location>
        <begin position="122"/>
        <end position="131"/>
    </location>
</feature>
<sequence length="265" mass="29194">MTDANEPDVTVSDRPPLAVKPSDEPSTAPELKSPISPNSSHSSRKSSKSTKSRDRTTAATESPRSTTSSVKSARRSEPSRKSSTHIPSHTQRSDSLPTSKTTKTSPHKKSLTLPMRQEPSHTETVLTSPRCSISTSGTSVSDSPKGMKYTSIDLESELPEIFSSSLNPAIQDPDMTEFYARGPPFYKTKSPPPLYISRKASMASSFSSIPSRKNTTSMYLERRARMKIWLTLFIAVFFIFPILVLFIFRVIPSLIASLDNHPSKA</sequence>
<feature type="compositionally biased region" description="Polar residues" evidence="1">
    <location>
        <begin position="84"/>
        <end position="94"/>
    </location>
</feature>
<feature type="region of interest" description="Disordered" evidence="1">
    <location>
        <begin position="1"/>
        <end position="146"/>
    </location>
</feature>
<keyword evidence="4" id="KW-1185">Reference proteome</keyword>
<evidence type="ECO:0000256" key="2">
    <source>
        <dbReference type="SAM" id="Phobius"/>
    </source>
</evidence>